<feature type="non-terminal residue" evidence="2">
    <location>
        <position position="80"/>
    </location>
</feature>
<dbReference type="Proteomes" id="UP001266305">
    <property type="component" value="Unassembled WGS sequence"/>
</dbReference>
<accession>A0ABQ9WJ52</accession>
<keyword evidence="3" id="KW-1185">Reference proteome</keyword>
<proteinExistence type="predicted"/>
<evidence type="ECO:0000313" key="2">
    <source>
        <dbReference type="EMBL" id="KAK2121685.1"/>
    </source>
</evidence>
<sequence length="80" mass="8420">ATTPSGPRPRPAPARAAKPSAACRGRRHFRNAPPLSGAARRRSTGRAERPLRPGLHAQAVAPPTPLPRPAPRSPSPARTQ</sequence>
<protein>
    <submittedName>
        <fullName evidence="2">Uncharacterized protein</fullName>
    </submittedName>
</protein>
<dbReference type="EMBL" id="JASSZA010000001">
    <property type="protein sequence ID" value="KAK2121685.1"/>
    <property type="molecule type" value="Genomic_DNA"/>
</dbReference>
<reference evidence="2 3" key="1">
    <citation type="submission" date="2023-05" db="EMBL/GenBank/DDBJ databases">
        <title>B98-5 Cell Line De Novo Hybrid Assembly: An Optical Mapping Approach.</title>
        <authorList>
            <person name="Kananen K."/>
            <person name="Auerbach J.A."/>
            <person name="Kautto E."/>
            <person name="Blachly J.S."/>
        </authorList>
    </citation>
    <scope>NUCLEOTIDE SEQUENCE [LARGE SCALE GENOMIC DNA]</scope>
    <source>
        <strain evidence="2">B95-8</strain>
        <tissue evidence="2">Cell line</tissue>
    </source>
</reference>
<feature type="compositionally biased region" description="Pro residues" evidence="1">
    <location>
        <begin position="1"/>
        <end position="12"/>
    </location>
</feature>
<comment type="caution">
    <text evidence="2">The sequence shown here is derived from an EMBL/GenBank/DDBJ whole genome shotgun (WGS) entry which is preliminary data.</text>
</comment>
<name>A0ABQ9WJ52_SAGOE</name>
<feature type="compositionally biased region" description="Pro residues" evidence="1">
    <location>
        <begin position="62"/>
        <end position="74"/>
    </location>
</feature>
<organism evidence="2 3">
    <name type="scientific">Saguinus oedipus</name>
    <name type="common">Cotton-top tamarin</name>
    <name type="synonym">Oedipomidas oedipus</name>
    <dbReference type="NCBI Taxonomy" id="9490"/>
    <lineage>
        <taxon>Eukaryota</taxon>
        <taxon>Metazoa</taxon>
        <taxon>Chordata</taxon>
        <taxon>Craniata</taxon>
        <taxon>Vertebrata</taxon>
        <taxon>Euteleostomi</taxon>
        <taxon>Mammalia</taxon>
        <taxon>Eutheria</taxon>
        <taxon>Euarchontoglires</taxon>
        <taxon>Primates</taxon>
        <taxon>Haplorrhini</taxon>
        <taxon>Platyrrhini</taxon>
        <taxon>Cebidae</taxon>
        <taxon>Callitrichinae</taxon>
        <taxon>Saguinus</taxon>
    </lineage>
</organism>
<feature type="non-terminal residue" evidence="2">
    <location>
        <position position="1"/>
    </location>
</feature>
<feature type="region of interest" description="Disordered" evidence="1">
    <location>
        <begin position="1"/>
        <end position="80"/>
    </location>
</feature>
<evidence type="ECO:0000313" key="3">
    <source>
        <dbReference type="Proteomes" id="UP001266305"/>
    </source>
</evidence>
<gene>
    <name evidence="2" type="ORF">P7K49_003071</name>
</gene>
<evidence type="ECO:0000256" key="1">
    <source>
        <dbReference type="SAM" id="MobiDB-lite"/>
    </source>
</evidence>
<feature type="compositionally biased region" description="Low complexity" evidence="1">
    <location>
        <begin position="13"/>
        <end position="22"/>
    </location>
</feature>